<reference evidence="7" key="3">
    <citation type="submission" date="2025-09" db="UniProtKB">
        <authorList>
            <consortium name="Ensembl"/>
        </authorList>
    </citation>
    <scope>IDENTIFICATION</scope>
</reference>
<dbReference type="Gene3D" id="4.10.830.40">
    <property type="match status" value="1"/>
</dbReference>
<feature type="domain" description="RING-type" evidence="5">
    <location>
        <begin position="63"/>
        <end position="103"/>
    </location>
</feature>
<evidence type="ECO:0000256" key="2">
    <source>
        <dbReference type="ARBA" id="ARBA00022771"/>
    </source>
</evidence>
<dbReference type="Proteomes" id="UP000694680">
    <property type="component" value="Chromosome 21"/>
</dbReference>
<evidence type="ECO:0000259" key="5">
    <source>
        <dbReference type="PROSITE" id="PS50089"/>
    </source>
</evidence>
<evidence type="ECO:0000259" key="6">
    <source>
        <dbReference type="PROSITE" id="PS50188"/>
    </source>
</evidence>
<dbReference type="PANTHER" id="PTHR24103">
    <property type="entry name" value="E3 UBIQUITIN-PROTEIN LIGASE TRIM"/>
    <property type="match status" value="1"/>
</dbReference>
<evidence type="ECO:0000256" key="4">
    <source>
        <dbReference type="PROSITE-ProRule" id="PRU00175"/>
    </source>
</evidence>
<dbReference type="SMART" id="SM00589">
    <property type="entry name" value="PRY"/>
    <property type="match status" value="1"/>
</dbReference>
<dbReference type="SMART" id="SM00449">
    <property type="entry name" value="SPRY"/>
    <property type="match status" value="1"/>
</dbReference>
<evidence type="ECO:0000313" key="7">
    <source>
        <dbReference type="Ensembl" id="ENSGWIP00000030678.1"/>
    </source>
</evidence>
<dbReference type="InterPro" id="IPR003877">
    <property type="entry name" value="SPRY_dom"/>
</dbReference>
<keyword evidence="8" id="KW-1185">Reference proteome</keyword>
<dbReference type="InterPro" id="IPR027370">
    <property type="entry name" value="Znf-RING_euk"/>
</dbReference>
<reference evidence="7" key="2">
    <citation type="submission" date="2025-08" db="UniProtKB">
        <authorList>
            <consortium name="Ensembl"/>
        </authorList>
    </citation>
    <scope>IDENTIFICATION</scope>
</reference>
<protein>
    <submittedName>
        <fullName evidence="7">Uncharacterized protein</fullName>
    </submittedName>
</protein>
<dbReference type="AlphaFoldDB" id="A0A8C5GIK8"/>
<proteinExistence type="predicted"/>
<dbReference type="InterPro" id="IPR017907">
    <property type="entry name" value="Znf_RING_CS"/>
</dbReference>
<dbReference type="PROSITE" id="PS00518">
    <property type="entry name" value="ZF_RING_1"/>
    <property type="match status" value="1"/>
</dbReference>
<dbReference type="InterPro" id="IPR050143">
    <property type="entry name" value="TRIM/RBCC"/>
</dbReference>
<dbReference type="Pfam" id="PF13445">
    <property type="entry name" value="zf-RING_UBOX"/>
    <property type="match status" value="1"/>
</dbReference>
<dbReference type="GO" id="GO:0008270">
    <property type="term" value="F:zinc ion binding"/>
    <property type="evidence" value="ECO:0007669"/>
    <property type="project" value="UniProtKB-KW"/>
</dbReference>
<dbReference type="Gene3D" id="3.30.40.10">
    <property type="entry name" value="Zinc/RING finger domain, C3HC4 (zinc finger)"/>
    <property type="match status" value="1"/>
</dbReference>
<dbReference type="FunFam" id="2.60.120.920:FF:000004">
    <property type="entry name" value="Butyrophilin subfamily 1 member A1"/>
    <property type="match status" value="1"/>
</dbReference>
<dbReference type="CDD" id="cd13733">
    <property type="entry name" value="SPRY_PRY_C-I_1"/>
    <property type="match status" value="1"/>
</dbReference>
<dbReference type="SUPFAM" id="SSF49899">
    <property type="entry name" value="Concanavalin A-like lectins/glucanases"/>
    <property type="match status" value="1"/>
</dbReference>
<dbReference type="InterPro" id="IPR003879">
    <property type="entry name" value="Butyrophylin_SPRY"/>
</dbReference>
<dbReference type="Pfam" id="PF00622">
    <property type="entry name" value="SPRY"/>
    <property type="match status" value="1"/>
</dbReference>
<evidence type="ECO:0000313" key="8">
    <source>
        <dbReference type="Proteomes" id="UP000694680"/>
    </source>
</evidence>
<dbReference type="Gene3D" id="2.60.120.920">
    <property type="match status" value="1"/>
</dbReference>
<organism evidence="7 8">
    <name type="scientific">Gouania willdenowi</name>
    <name type="common">Blunt-snouted clingfish</name>
    <name type="synonym">Lepadogaster willdenowi</name>
    <dbReference type="NCBI Taxonomy" id="441366"/>
    <lineage>
        <taxon>Eukaryota</taxon>
        <taxon>Metazoa</taxon>
        <taxon>Chordata</taxon>
        <taxon>Craniata</taxon>
        <taxon>Vertebrata</taxon>
        <taxon>Euteleostomi</taxon>
        <taxon>Actinopterygii</taxon>
        <taxon>Neopterygii</taxon>
        <taxon>Teleostei</taxon>
        <taxon>Neoteleostei</taxon>
        <taxon>Acanthomorphata</taxon>
        <taxon>Ovalentaria</taxon>
        <taxon>Blenniimorphae</taxon>
        <taxon>Blenniiformes</taxon>
        <taxon>Gobiesocoidei</taxon>
        <taxon>Gobiesocidae</taxon>
        <taxon>Gobiesocinae</taxon>
        <taxon>Gouania</taxon>
    </lineage>
</organism>
<dbReference type="PROSITE" id="PS50188">
    <property type="entry name" value="B302_SPRY"/>
    <property type="match status" value="1"/>
</dbReference>
<dbReference type="SMART" id="SM00184">
    <property type="entry name" value="RING"/>
    <property type="match status" value="1"/>
</dbReference>
<reference evidence="7" key="1">
    <citation type="submission" date="2020-06" db="EMBL/GenBank/DDBJ databases">
        <authorList>
            <consortium name="Wellcome Sanger Institute Data Sharing"/>
        </authorList>
    </citation>
    <scope>NUCLEOTIDE SEQUENCE [LARGE SCALE GENOMIC DNA]</scope>
</reference>
<dbReference type="PROSITE" id="PS50089">
    <property type="entry name" value="ZF_RING_2"/>
    <property type="match status" value="1"/>
</dbReference>
<keyword evidence="2 4" id="KW-0863">Zinc-finger</keyword>
<keyword evidence="3" id="KW-0862">Zinc</keyword>
<keyword evidence="1" id="KW-0479">Metal-binding</keyword>
<accession>A0A8C5GIK8</accession>
<feature type="domain" description="B30.2/SPRY" evidence="6">
    <location>
        <begin position="181"/>
        <end position="375"/>
    </location>
</feature>
<dbReference type="SUPFAM" id="SSF57850">
    <property type="entry name" value="RING/U-box"/>
    <property type="match status" value="1"/>
</dbReference>
<name>A0A8C5GIK8_GOUWI</name>
<dbReference type="PRINTS" id="PR01407">
    <property type="entry name" value="BUTYPHLNCDUF"/>
</dbReference>
<dbReference type="InterPro" id="IPR013320">
    <property type="entry name" value="ConA-like_dom_sf"/>
</dbReference>
<dbReference type="InterPro" id="IPR013083">
    <property type="entry name" value="Znf_RING/FYVE/PHD"/>
</dbReference>
<dbReference type="Ensembl" id="ENSGWIT00000033429.1">
    <property type="protein sequence ID" value="ENSGWIP00000030678.1"/>
    <property type="gene ID" value="ENSGWIG00000015934.1"/>
</dbReference>
<evidence type="ECO:0000256" key="3">
    <source>
        <dbReference type="ARBA" id="ARBA00022833"/>
    </source>
</evidence>
<dbReference type="InterPro" id="IPR001841">
    <property type="entry name" value="Znf_RING"/>
</dbReference>
<dbReference type="InterPro" id="IPR043136">
    <property type="entry name" value="B30.2/SPRY_sf"/>
</dbReference>
<dbReference type="InterPro" id="IPR001870">
    <property type="entry name" value="B30.2/SPRY"/>
</dbReference>
<evidence type="ECO:0000256" key="1">
    <source>
        <dbReference type="ARBA" id="ARBA00022723"/>
    </source>
</evidence>
<sequence>KLYTESVSICGQLNKHKYFQTVGFSKGQKYKRAERTWSFKLHLFVFSDMATVGYVLSKEQLLCPICLDLFEQPVSTPCGHNFCHDCIKKYWKSVTLPQCPMCKHKLYKRPNLKVNTFISEVASQFKQLLEKKSKTNVVDQSTSRKEEISCDVCLGKEIKALKSCLDCLASFVRRIWSLIMFLPPSRKSSEVFDNLLQLVQRGHEDVRARRYAVDVTLDPNTAHPKLVVVPDNPERFYPGVSVLGKEGFSSGKFYFEVQVEGKTEWDIGIGLESVSRKGGCILNPERGYWALGMRSDQSYWALDNPPVCVPLIEKPHSVGVYVDMGWGQVSFYNADTHSHIFTFTGYSFSGRVFPYLNPRRNHGGVNSVPLIILPVNVLCFK</sequence>
<dbReference type="InterPro" id="IPR006574">
    <property type="entry name" value="PRY"/>
</dbReference>